<feature type="region of interest" description="Disordered" evidence="1">
    <location>
        <begin position="94"/>
        <end position="129"/>
    </location>
</feature>
<evidence type="ECO:0000256" key="1">
    <source>
        <dbReference type="SAM" id="MobiDB-lite"/>
    </source>
</evidence>
<organism evidence="3 4">
    <name type="scientific">Anabas testudineus</name>
    <name type="common">Climbing perch</name>
    <name type="synonym">Anthias testudineus</name>
    <dbReference type="NCBI Taxonomy" id="64144"/>
    <lineage>
        <taxon>Eukaryota</taxon>
        <taxon>Metazoa</taxon>
        <taxon>Chordata</taxon>
        <taxon>Craniata</taxon>
        <taxon>Vertebrata</taxon>
        <taxon>Euteleostomi</taxon>
        <taxon>Actinopterygii</taxon>
        <taxon>Neopterygii</taxon>
        <taxon>Teleostei</taxon>
        <taxon>Neoteleostei</taxon>
        <taxon>Acanthomorphata</taxon>
        <taxon>Anabantaria</taxon>
        <taxon>Anabantiformes</taxon>
        <taxon>Anabantoidei</taxon>
        <taxon>Anabantidae</taxon>
        <taxon>Anabas</taxon>
    </lineage>
</organism>
<reference evidence="3" key="2">
    <citation type="submission" date="2025-08" db="UniProtKB">
        <authorList>
            <consortium name="Ensembl"/>
        </authorList>
    </citation>
    <scope>IDENTIFICATION</scope>
</reference>
<evidence type="ECO:0000313" key="3">
    <source>
        <dbReference type="Ensembl" id="ENSATEP00000006217.3"/>
    </source>
</evidence>
<dbReference type="FunFam" id="1.25.40.990:FF:000016">
    <property type="entry name" value="Si:zfos-452g4.1"/>
    <property type="match status" value="1"/>
</dbReference>
<feature type="compositionally biased region" description="Basic and acidic residues" evidence="1">
    <location>
        <begin position="94"/>
        <end position="116"/>
    </location>
</feature>
<accession>A0A3Q1HC95</accession>
<evidence type="ECO:0000313" key="4">
    <source>
        <dbReference type="Proteomes" id="UP000265040"/>
    </source>
</evidence>
<dbReference type="InParanoid" id="A0A3Q1HC95"/>
<dbReference type="Proteomes" id="UP000265040">
    <property type="component" value="Chromosome 4"/>
</dbReference>
<protein>
    <recommendedName>
        <fullName evidence="2">SAC3/GANP/THP3 conserved domain-containing protein</fullName>
    </recommendedName>
</protein>
<sequence length="407" mass="46771">MTSSVFKGPMNRRRAPRRISHSQRRDAPTRGEWRQRTQEQRQRHDKAPVDEVEEGERCEQLGKETVPRGSCRTMCPARELRDREAQNRLHRFEMLAGTERDRRPKGDPLHAVKEYSRPAAGKDSTHSSDLRPPAVLLKTVCYLIDDIAASPSQHPWTEIYGFVFDRLRGVKQDMIIQRVSGLNCVAILEPTVRFLIYASYRLCGEPLRLYDPRINETHLQENLSWLLDCYATGEGPYPNQEEFQALGLLYNLGSTRAAQHIMELPERLRSTPTIRLALSINQAFLERNPVRLLRLAQRLSFLQGCALHRHLVTCRRDLLLIFSHAYSSRNCRFPLDRLAQLLSLDMSLTAQLCQAYGVDVNQDNQVVFSKAAFTEYEQGKLHCKLYHSLVAEKQRDLTIGNIVHGCA</sequence>
<feature type="compositionally biased region" description="Basic and acidic residues" evidence="1">
    <location>
        <begin position="23"/>
        <end position="66"/>
    </location>
</feature>
<evidence type="ECO:0000259" key="2">
    <source>
        <dbReference type="Pfam" id="PF03399"/>
    </source>
</evidence>
<dbReference type="InterPro" id="IPR005062">
    <property type="entry name" value="SAC3/GANP/THP3_conserved"/>
</dbReference>
<reference evidence="3" key="3">
    <citation type="submission" date="2025-09" db="UniProtKB">
        <authorList>
            <consortium name="Ensembl"/>
        </authorList>
    </citation>
    <scope>IDENTIFICATION</scope>
</reference>
<dbReference type="GO" id="GO:0051225">
    <property type="term" value="P:spindle assembly"/>
    <property type="evidence" value="ECO:0007669"/>
    <property type="project" value="TreeGrafter"/>
</dbReference>
<feature type="domain" description="SAC3/GANP/THP3 conserved" evidence="2">
    <location>
        <begin position="74"/>
        <end position="361"/>
    </location>
</feature>
<dbReference type="GeneTree" id="ENSGT00940000160988"/>
<dbReference type="Gene3D" id="1.25.40.990">
    <property type="match status" value="1"/>
</dbReference>
<dbReference type="GO" id="GO:0005819">
    <property type="term" value="C:spindle"/>
    <property type="evidence" value="ECO:0007669"/>
    <property type="project" value="TreeGrafter"/>
</dbReference>
<keyword evidence="4" id="KW-1185">Reference proteome</keyword>
<dbReference type="Ensembl" id="ENSATET00000006320.3">
    <property type="protein sequence ID" value="ENSATEP00000006217.3"/>
    <property type="gene ID" value="ENSATEG00000004400.3"/>
</dbReference>
<name>A0A3Q1HC95_ANATE</name>
<proteinExistence type="predicted"/>
<dbReference type="GO" id="GO:0005634">
    <property type="term" value="C:nucleus"/>
    <property type="evidence" value="ECO:0007669"/>
    <property type="project" value="TreeGrafter"/>
</dbReference>
<dbReference type="AlphaFoldDB" id="A0A3Q1HC95"/>
<dbReference type="GeneID" id="113151224"/>
<feature type="region of interest" description="Disordered" evidence="1">
    <location>
        <begin position="1"/>
        <end position="69"/>
    </location>
</feature>
<feature type="compositionally biased region" description="Basic residues" evidence="1">
    <location>
        <begin position="10"/>
        <end position="22"/>
    </location>
</feature>
<dbReference type="GO" id="GO:0051298">
    <property type="term" value="P:centrosome duplication"/>
    <property type="evidence" value="ECO:0007669"/>
    <property type="project" value="TreeGrafter"/>
</dbReference>
<dbReference type="PANTHER" id="PTHR12436:SF38">
    <property type="entry name" value="SAC3 DOMAIN-CONTAINING PROTEIN 1"/>
    <property type="match status" value="1"/>
</dbReference>
<dbReference type="InterPro" id="IPR045107">
    <property type="entry name" value="SAC3/GANP/THP3"/>
</dbReference>
<dbReference type="Pfam" id="PF03399">
    <property type="entry name" value="SAC3_GANP"/>
    <property type="match status" value="1"/>
</dbReference>
<dbReference type="CTD" id="29901"/>
<dbReference type="RefSeq" id="XP_026199929.1">
    <property type="nucleotide sequence ID" value="XM_026344144.1"/>
</dbReference>
<dbReference type="PANTHER" id="PTHR12436">
    <property type="entry name" value="80 KDA MCM3-ASSOCIATED PROTEIN"/>
    <property type="match status" value="1"/>
</dbReference>
<dbReference type="GO" id="GO:0005813">
    <property type="term" value="C:centrosome"/>
    <property type="evidence" value="ECO:0007669"/>
    <property type="project" value="TreeGrafter"/>
</dbReference>
<reference evidence="3" key="1">
    <citation type="submission" date="2021-04" db="EMBL/GenBank/DDBJ databases">
        <authorList>
            <consortium name="Wellcome Sanger Institute Data Sharing"/>
        </authorList>
    </citation>
    <scope>NUCLEOTIDE SEQUENCE [LARGE SCALE GENOMIC DNA]</scope>
</reference>